<evidence type="ECO:0000256" key="4">
    <source>
        <dbReference type="ARBA" id="ARBA00022722"/>
    </source>
</evidence>
<dbReference type="PROSITE" id="PS50878">
    <property type="entry name" value="RT_POL"/>
    <property type="match status" value="1"/>
</dbReference>
<keyword evidence="1" id="KW-0645">Protease</keyword>
<dbReference type="InterPro" id="IPR000477">
    <property type="entry name" value="RT_dom"/>
</dbReference>
<evidence type="ECO:0000256" key="2">
    <source>
        <dbReference type="ARBA" id="ARBA00022679"/>
    </source>
</evidence>
<evidence type="ECO:0000256" key="3">
    <source>
        <dbReference type="ARBA" id="ARBA00022695"/>
    </source>
</evidence>
<evidence type="ECO:0000256" key="1">
    <source>
        <dbReference type="ARBA" id="ARBA00022670"/>
    </source>
</evidence>
<feature type="compositionally biased region" description="Low complexity" evidence="8">
    <location>
        <begin position="176"/>
        <end position="185"/>
    </location>
</feature>
<comment type="caution">
    <text evidence="9">The sequence shown here is derived from an EMBL/GenBank/DDBJ whole genome shotgun (WGS) entry which is preliminary data.</text>
</comment>
<dbReference type="GO" id="GO:0004519">
    <property type="term" value="F:endonuclease activity"/>
    <property type="evidence" value="ECO:0007669"/>
    <property type="project" value="UniProtKB-KW"/>
</dbReference>
<evidence type="ECO:0000256" key="7">
    <source>
        <dbReference type="ARBA" id="ARBA00022918"/>
    </source>
</evidence>
<evidence type="ECO:0000256" key="5">
    <source>
        <dbReference type="ARBA" id="ARBA00022759"/>
    </source>
</evidence>
<dbReference type="Gene3D" id="3.30.70.270">
    <property type="match status" value="1"/>
</dbReference>
<dbReference type="GO" id="GO:0008233">
    <property type="term" value="F:peptidase activity"/>
    <property type="evidence" value="ECO:0007669"/>
    <property type="project" value="UniProtKB-KW"/>
</dbReference>
<protein>
    <submittedName>
        <fullName evidence="9">Uncharacterized protein</fullName>
    </submittedName>
</protein>
<keyword evidence="4" id="KW-0540">Nuclease</keyword>
<keyword evidence="2" id="KW-0808">Transferase</keyword>
<dbReference type="PANTHER" id="PTHR24559">
    <property type="entry name" value="TRANSPOSON TY3-I GAG-POL POLYPROTEIN"/>
    <property type="match status" value="1"/>
</dbReference>
<evidence type="ECO:0000313" key="10">
    <source>
        <dbReference type="Proteomes" id="UP001152795"/>
    </source>
</evidence>
<dbReference type="InterPro" id="IPR053134">
    <property type="entry name" value="RNA-dir_DNA_polymerase"/>
</dbReference>
<organism evidence="9 10">
    <name type="scientific">Paramuricea clavata</name>
    <name type="common">Red gorgonian</name>
    <name type="synonym">Violescent sea-whip</name>
    <dbReference type="NCBI Taxonomy" id="317549"/>
    <lineage>
        <taxon>Eukaryota</taxon>
        <taxon>Metazoa</taxon>
        <taxon>Cnidaria</taxon>
        <taxon>Anthozoa</taxon>
        <taxon>Octocorallia</taxon>
        <taxon>Malacalcyonacea</taxon>
        <taxon>Plexauridae</taxon>
        <taxon>Paramuricea</taxon>
    </lineage>
</organism>
<dbReference type="GO" id="GO:0006508">
    <property type="term" value="P:proteolysis"/>
    <property type="evidence" value="ECO:0007669"/>
    <property type="project" value="UniProtKB-KW"/>
</dbReference>
<dbReference type="InterPro" id="IPR043502">
    <property type="entry name" value="DNA/RNA_pol_sf"/>
</dbReference>
<dbReference type="Proteomes" id="UP001152795">
    <property type="component" value="Unassembled WGS sequence"/>
</dbReference>
<proteinExistence type="predicted"/>
<keyword evidence="10" id="KW-1185">Reference proteome</keyword>
<gene>
    <name evidence="9" type="ORF">PACLA_8A074461</name>
</gene>
<name>A0A7D9I6V1_PARCT</name>
<evidence type="ECO:0000256" key="6">
    <source>
        <dbReference type="ARBA" id="ARBA00022801"/>
    </source>
</evidence>
<keyword evidence="3" id="KW-0548">Nucleotidyltransferase</keyword>
<reference evidence="9" key="1">
    <citation type="submission" date="2020-04" db="EMBL/GenBank/DDBJ databases">
        <authorList>
            <person name="Alioto T."/>
            <person name="Alioto T."/>
            <person name="Gomez Garrido J."/>
        </authorList>
    </citation>
    <scope>NUCLEOTIDE SEQUENCE</scope>
    <source>
        <strain evidence="9">A484AB</strain>
    </source>
</reference>
<keyword evidence="6" id="KW-0378">Hydrolase</keyword>
<evidence type="ECO:0000313" key="9">
    <source>
        <dbReference type="EMBL" id="CAB3998983.1"/>
    </source>
</evidence>
<dbReference type="GO" id="GO:0003964">
    <property type="term" value="F:RNA-directed DNA polymerase activity"/>
    <property type="evidence" value="ECO:0007669"/>
    <property type="project" value="UniProtKB-KW"/>
</dbReference>
<keyword evidence="5" id="KW-0255">Endonuclease</keyword>
<dbReference type="SUPFAM" id="SSF56672">
    <property type="entry name" value="DNA/RNA polymerases"/>
    <property type="match status" value="1"/>
</dbReference>
<dbReference type="PANTHER" id="PTHR24559:SF435">
    <property type="entry name" value="RIBONUCLEASE H"/>
    <property type="match status" value="1"/>
</dbReference>
<accession>A0A7D9I6V1</accession>
<keyword evidence="7" id="KW-0695">RNA-directed DNA polymerase</keyword>
<feature type="region of interest" description="Disordered" evidence="8">
    <location>
        <begin position="161"/>
        <end position="198"/>
    </location>
</feature>
<sequence>MSQWEQLYLRRECMNLLVHKYRRDLLDGDLNLTAANGSDIPYRGWVEFDLQIGDSEHVLSVPFLVTDEKVGVPLVGFNVIEHLIKFNKLNGDEIAAAFVRINACDATALVNLVNSANHDELCVVKTCKKDVVVPRGQSVKDSFRPLTTCAISYSEVKLKTEDTRGVDKSNPNGTDSSQSGQTSQFSHDETSEPLNLPSHLKNVDMITLNEEQRKLATKLLIEQTDVFARNDDDIDSIPDLQMNINLKDKTPVQKNYVAVPKPLYPEVKAYIEDLLNRSFIRKSTSSHSSPVVCVRKKDQSLRLCMDYRELNKKTHADRHPIPRNQETLDNLGGNSWFSVHDQGKAYHQGVLTPESQPLTAFITPWGLYEWVRIPFGLANAPASFQRFMETCLGELRDEICVPYLDDIIVFSATFDEHISHLRKVLQRLKEHGVKLKPKKCSMFKREVLFLGRIVSAEGYTLDPSTVAPVLRLK</sequence>
<dbReference type="CDD" id="cd01647">
    <property type="entry name" value="RT_LTR"/>
    <property type="match status" value="1"/>
</dbReference>
<dbReference type="EMBL" id="CACRXK020003485">
    <property type="protein sequence ID" value="CAB3998983.1"/>
    <property type="molecule type" value="Genomic_DNA"/>
</dbReference>
<evidence type="ECO:0000256" key="8">
    <source>
        <dbReference type="SAM" id="MobiDB-lite"/>
    </source>
</evidence>
<dbReference type="FunFam" id="3.10.10.10:FF:000007">
    <property type="entry name" value="Retrovirus-related Pol polyprotein from transposon 17.6-like Protein"/>
    <property type="match status" value="1"/>
</dbReference>
<dbReference type="Gene3D" id="3.10.10.10">
    <property type="entry name" value="HIV Type 1 Reverse Transcriptase, subunit A, domain 1"/>
    <property type="match status" value="1"/>
</dbReference>
<dbReference type="InterPro" id="IPR043128">
    <property type="entry name" value="Rev_trsase/Diguanyl_cyclase"/>
</dbReference>
<dbReference type="AlphaFoldDB" id="A0A7D9I6V1"/>
<dbReference type="Pfam" id="PF00078">
    <property type="entry name" value="RVT_1"/>
    <property type="match status" value="1"/>
</dbReference>